<sequence length="792" mass="88212">MPSSQKSVPPFCKCTVHHCSDYVGGGRTLSRNVFNRHQLDERSSSATLLFQQAERVSADALKAQMEDLSAHLAASTLSDQVSGPSNIPGGRLWGKESLANDCYESTPRPASPGLKLSTSGKSSRRHTPRPRDQEQEVLQHLRDVDEALDISSKEIASDILSVVPPSLKTVSTVFPLEVYFEALARLSDQLSMVSFKSAEVNIRLKCAKEKLDQSLKLLTDAKDAWLTRLGEIEDEKQSRGGVPYSTDHHFEPVLEKADPIMQVTFFTIMACQVVFGVGLRGCNFLLQMLQYILHLSFARAGPTLSIRDRKLLADIPRDFRTTAEEFHLNPRTTVSAVCPELHCHATYDPRYEDDSPIPIYPETCSYQAFRGGAECGAQLLRPQYINGHIVHLPVKTFVRSPLAERAAVPGEYQKILKRIESAHCESLNLAFEFLPGIVHPSTALGLEPERVKKSVLAETILEWRLQQTELAESKIFTKGSIVTRDEVREIRADIVQMCTPSWLASVPCDLGEARHGKLKADQWRVLGTVYLPVSLMRLWEEPDTDDNEEALMRKKMLEATIALISAIRIATSQTASRSKAALFHSSKKQSPNLSFDRQTYAHFFSKTGVRKPLQIVLVDMSSVLSMGQEDEDTGSDDEDTEPSLTFSHSRLKLSDPTQDALQRFSNGLPLSIARTLQFHSVNGRRYCRSSRHRGNSSVLVKTPSNPEPIPAQIQDIIQTNAGEVLFAVRYHGRPTARDPFAKYPLLGISLWTAPEEPTMIVSPMDVHSHFASCSFATETTEAHIAVVSLSRE</sequence>
<accession>A0A8H5BRT5</accession>
<evidence type="ECO:0000256" key="1">
    <source>
        <dbReference type="SAM" id="MobiDB-lite"/>
    </source>
</evidence>
<keyword evidence="3" id="KW-1185">Reference proteome</keyword>
<organism evidence="2 3">
    <name type="scientific">Psilocybe cf. subviscida</name>
    <dbReference type="NCBI Taxonomy" id="2480587"/>
    <lineage>
        <taxon>Eukaryota</taxon>
        <taxon>Fungi</taxon>
        <taxon>Dikarya</taxon>
        <taxon>Basidiomycota</taxon>
        <taxon>Agaricomycotina</taxon>
        <taxon>Agaricomycetes</taxon>
        <taxon>Agaricomycetidae</taxon>
        <taxon>Agaricales</taxon>
        <taxon>Agaricineae</taxon>
        <taxon>Strophariaceae</taxon>
        <taxon>Psilocybe</taxon>
    </lineage>
</organism>
<dbReference type="EMBL" id="JAACJJ010000004">
    <property type="protein sequence ID" value="KAF5328352.1"/>
    <property type="molecule type" value="Genomic_DNA"/>
</dbReference>
<name>A0A8H5BRT5_9AGAR</name>
<gene>
    <name evidence="2" type="ORF">D9619_013346</name>
</gene>
<feature type="region of interest" description="Disordered" evidence="1">
    <location>
        <begin position="104"/>
        <end position="135"/>
    </location>
</feature>
<dbReference type="Proteomes" id="UP000567179">
    <property type="component" value="Unassembled WGS sequence"/>
</dbReference>
<dbReference type="AlphaFoldDB" id="A0A8H5BRT5"/>
<proteinExistence type="predicted"/>
<protein>
    <submittedName>
        <fullName evidence="2">Uncharacterized protein</fullName>
    </submittedName>
</protein>
<comment type="caution">
    <text evidence="2">The sequence shown here is derived from an EMBL/GenBank/DDBJ whole genome shotgun (WGS) entry which is preliminary data.</text>
</comment>
<evidence type="ECO:0000313" key="2">
    <source>
        <dbReference type="EMBL" id="KAF5328352.1"/>
    </source>
</evidence>
<reference evidence="2 3" key="1">
    <citation type="journal article" date="2020" name="ISME J.">
        <title>Uncovering the hidden diversity of litter-decomposition mechanisms in mushroom-forming fungi.</title>
        <authorList>
            <person name="Floudas D."/>
            <person name="Bentzer J."/>
            <person name="Ahren D."/>
            <person name="Johansson T."/>
            <person name="Persson P."/>
            <person name="Tunlid A."/>
        </authorList>
    </citation>
    <scope>NUCLEOTIDE SEQUENCE [LARGE SCALE GENOMIC DNA]</scope>
    <source>
        <strain evidence="2 3">CBS 101986</strain>
    </source>
</reference>
<evidence type="ECO:0000313" key="3">
    <source>
        <dbReference type="Proteomes" id="UP000567179"/>
    </source>
</evidence>
<dbReference type="OrthoDB" id="3247418at2759"/>